<sequence length="337" mass="37993">MKKLYTLAIISGLLLFACSPKEEAIKEPAVTYLSSWNDGATKRAIMDFVTKTTTEGSADFIPVADRIATFDNDGNLWAEQPVYFQLLFAIDQIKTMAPEHPEWKNEQPYKALLEGDIKAALAGGEKALLQIVMTTHGGMSNDEFAASVKNWIDTATHPKTGKHYNEMIYQPMVELLEYLRAHDFKTFIVSGGGVDFMRVWVEEAYGIPPYQVVGSSNKARFEVAEDGSTSVVKLQELNFIDDKEGKPVGIYQHIGQRPVFASGNSDGDYQMLQWTTTAKGYPRFGLLLHHTDAEREWAYDRESHIGQLNKGLDDAQKFGWTVIDMKNDWKKVFPFDE</sequence>
<evidence type="ECO:0000313" key="2">
    <source>
        <dbReference type="Proteomes" id="UP000199437"/>
    </source>
</evidence>
<evidence type="ECO:0000313" key="1">
    <source>
        <dbReference type="EMBL" id="SEV84209.1"/>
    </source>
</evidence>
<dbReference type="AlphaFoldDB" id="A0A1I0M7G4"/>
<dbReference type="InterPro" id="IPR023214">
    <property type="entry name" value="HAD_sf"/>
</dbReference>
<organism evidence="1 2">
    <name type="scientific">Roseivirga pacifica</name>
    <dbReference type="NCBI Taxonomy" id="1267423"/>
    <lineage>
        <taxon>Bacteria</taxon>
        <taxon>Pseudomonadati</taxon>
        <taxon>Bacteroidota</taxon>
        <taxon>Cytophagia</taxon>
        <taxon>Cytophagales</taxon>
        <taxon>Roseivirgaceae</taxon>
        <taxon>Roseivirga</taxon>
    </lineage>
</organism>
<accession>A0A1I0M7G4</accession>
<dbReference type="CDD" id="cd01427">
    <property type="entry name" value="HAD_like"/>
    <property type="match status" value="1"/>
</dbReference>
<dbReference type="Gene3D" id="3.40.50.1000">
    <property type="entry name" value="HAD superfamily/HAD-like"/>
    <property type="match status" value="1"/>
</dbReference>
<name>A0A1I0M7G4_9BACT</name>
<dbReference type="RefSeq" id="WP_090256466.1">
    <property type="nucleotide sequence ID" value="NZ_FOIR01000001.1"/>
</dbReference>
<dbReference type="SUPFAM" id="SSF56784">
    <property type="entry name" value="HAD-like"/>
    <property type="match status" value="1"/>
</dbReference>
<dbReference type="InterPro" id="IPR036412">
    <property type="entry name" value="HAD-like_sf"/>
</dbReference>
<gene>
    <name evidence="1" type="ORF">SAMN05216290_0135</name>
</gene>
<dbReference type="Pfam" id="PF12710">
    <property type="entry name" value="HAD"/>
    <property type="match status" value="1"/>
</dbReference>
<dbReference type="EMBL" id="FOIR01000001">
    <property type="protein sequence ID" value="SEV84209.1"/>
    <property type="molecule type" value="Genomic_DNA"/>
</dbReference>
<dbReference type="PROSITE" id="PS51257">
    <property type="entry name" value="PROKAR_LIPOPROTEIN"/>
    <property type="match status" value="1"/>
</dbReference>
<reference evidence="2" key="1">
    <citation type="submission" date="2016-10" db="EMBL/GenBank/DDBJ databases">
        <authorList>
            <person name="Varghese N."/>
            <person name="Submissions S."/>
        </authorList>
    </citation>
    <scope>NUCLEOTIDE SEQUENCE [LARGE SCALE GENOMIC DNA]</scope>
    <source>
        <strain evidence="2">CGMCC 1.12402</strain>
    </source>
</reference>
<dbReference type="Proteomes" id="UP000199437">
    <property type="component" value="Unassembled WGS sequence"/>
</dbReference>
<dbReference type="STRING" id="1267423.SAMN05216290_0135"/>
<dbReference type="OrthoDB" id="9799365at2"/>
<dbReference type="GO" id="GO:0016787">
    <property type="term" value="F:hydrolase activity"/>
    <property type="evidence" value="ECO:0007669"/>
    <property type="project" value="UniProtKB-KW"/>
</dbReference>
<proteinExistence type="predicted"/>
<keyword evidence="2" id="KW-1185">Reference proteome</keyword>
<protein>
    <submittedName>
        <fullName evidence="1">Haloacid dehalogenase-like hydrolase</fullName>
    </submittedName>
</protein>
<keyword evidence="1" id="KW-0378">Hydrolase</keyword>
<dbReference type="GeneID" id="99984899"/>